<organism evidence="3">
    <name type="scientific">Drosophila rhopaloa</name>
    <name type="common">Fruit fly</name>
    <dbReference type="NCBI Taxonomy" id="1041015"/>
    <lineage>
        <taxon>Eukaryota</taxon>
        <taxon>Metazoa</taxon>
        <taxon>Ecdysozoa</taxon>
        <taxon>Arthropoda</taxon>
        <taxon>Hexapoda</taxon>
        <taxon>Insecta</taxon>
        <taxon>Pterygota</taxon>
        <taxon>Neoptera</taxon>
        <taxon>Endopterygota</taxon>
        <taxon>Diptera</taxon>
        <taxon>Brachycera</taxon>
        <taxon>Muscomorpha</taxon>
        <taxon>Ephydroidea</taxon>
        <taxon>Drosophilidae</taxon>
        <taxon>Drosophila</taxon>
        <taxon>Sophophora</taxon>
    </lineage>
</organism>
<evidence type="ECO:0000313" key="2">
    <source>
        <dbReference type="Proteomes" id="UP001652680"/>
    </source>
</evidence>
<dbReference type="OrthoDB" id="6591917at2759"/>
<dbReference type="GeneID" id="108049198"/>
<reference evidence="2" key="1">
    <citation type="journal article" date="2021" name="Elife">
        <title>Highly contiguous assemblies of 101 drosophilid genomes.</title>
        <authorList>
            <person name="Kim B.Y."/>
            <person name="Wang J.R."/>
            <person name="Miller D.E."/>
            <person name="Barmina O."/>
            <person name="Delaney E."/>
            <person name="Thompson A."/>
            <person name="Comeault A.A."/>
            <person name="Peede D."/>
            <person name="D'Agostino E.R."/>
            <person name="Pelaez J."/>
            <person name="Aguilar J.M."/>
            <person name="Haji D."/>
            <person name="Matsunaga T."/>
            <person name="Armstrong E.E."/>
            <person name="Zych M."/>
            <person name="Ogawa Y."/>
            <person name="Stamenkovic-Radak M."/>
            <person name="Jelic M."/>
            <person name="Veselinovic M.S."/>
            <person name="Tanaskovic M."/>
            <person name="Eric P."/>
            <person name="Gao J.J."/>
            <person name="Katoh T.K."/>
            <person name="Toda M.J."/>
            <person name="Watabe H."/>
            <person name="Watada M."/>
            <person name="Davis J.S."/>
            <person name="Moyle L.C."/>
            <person name="Manoli G."/>
            <person name="Bertolini E."/>
            <person name="Kostal V."/>
            <person name="Hawley R.S."/>
            <person name="Takahashi A."/>
            <person name="Jones C.D."/>
            <person name="Price D.K."/>
            <person name="Whiteman N."/>
            <person name="Kopp A."/>
            <person name="Matute D.R."/>
            <person name="Petrov D.A."/>
        </authorList>
    </citation>
    <scope>NUCLEOTIDE SEQUENCE [LARGE SCALE GENOMIC DNA]</scope>
</reference>
<dbReference type="RefSeq" id="XP_016985801.1">
    <property type="nucleotide sequence ID" value="XM_017130312.1"/>
</dbReference>
<reference evidence="1" key="3">
    <citation type="submission" date="2025-05" db="UniProtKB">
        <authorList>
            <consortium name="EnsemblMetazoa"/>
        </authorList>
    </citation>
    <scope>IDENTIFICATION</scope>
</reference>
<reference evidence="3" key="2">
    <citation type="submission" date="2025-04" db="UniProtKB">
        <authorList>
            <consortium name="RefSeq"/>
        </authorList>
    </citation>
    <scope>IDENTIFICATION</scope>
</reference>
<sequence>MLAKGKPRTPSVNSHAKFKSQLANNVSQLNLSFPTAAQLVRKNNSQLRQTKLTVCQKDNKLKYEGFVEEVPRFRAKQEFVYVPTPKALEKTSFVVNAKKEEPKGLPGDPMSKPGRNLISLVGRVDFCLKTHKMYPDINAIWNVYGKLLRIIEGKRGEHTLLVRNENSGPILQGIYYDFESVLKSWSPGCFVHLVGRFINENRLQTFKIAQVSDIDRQQEFMRIENVTNYILMQNKVHK</sequence>
<dbReference type="EnsemblMetazoa" id="XM_017130312.2">
    <property type="protein sequence ID" value="XP_016985801.1"/>
    <property type="gene ID" value="LOC108049198"/>
</dbReference>
<accession>A0A6P4FKI4</accession>
<keyword evidence="2" id="KW-1185">Reference proteome</keyword>
<dbReference type="AlphaFoldDB" id="A0A6P4FKI4"/>
<protein>
    <submittedName>
        <fullName evidence="3">Uncharacterized protein LOC108049198</fullName>
    </submittedName>
</protein>
<gene>
    <name evidence="3" type="primary">LOC108049198</name>
    <name evidence="1" type="synonym">108049198</name>
</gene>
<evidence type="ECO:0000313" key="1">
    <source>
        <dbReference type="EnsemblMetazoa" id="XP_016985801.1"/>
    </source>
</evidence>
<dbReference type="Proteomes" id="UP001652680">
    <property type="component" value="Unassembled WGS sequence"/>
</dbReference>
<name>A0A6P4FKI4_DRORH</name>
<evidence type="ECO:0000313" key="3">
    <source>
        <dbReference type="RefSeq" id="XP_016985801.1"/>
    </source>
</evidence>
<proteinExistence type="predicted"/>